<dbReference type="Proteomes" id="UP000790377">
    <property type="component" value="Unassembled WGS sequence"/>
</dbReference>
<name>A0ACB8AQU4_9AGAM</name>
<evidence type="ECO:0000313" key="2">
    <source>
        <dbReference type="Proteomes" id="UP000790377"/>
    </source>
</evidence>
<dbReference type="EMBL" id="MU267598">
    <property type="protein sequence ID" value="KAH7915584.1"/>
    <property type="molecule type" value="Genomic_DNA"/>
</dbReference>
<evidence type="ECO:0000313" key="1">
    <source>
        <dbReference type="EMBL" id="KAH7915584.1"/>
    </source>
</evidence>
<accession>A0ACB8AQU4</accession>
<gene>
    <name evidence="1" type="ORF">BJ138DRAFT_1169779</name>
</gene>
<keyword evidence="2" id="KW-1185">Reference proteome</keyword>
<sequence>MASESFANAGFVTISDGVYYKDRRGVAESTSPNGTNAQTMPPPQVVLIFGWMGAQLRHLNNYTRSYDKLYPNATQVLVRSEAHFWWMSARAKRRQLQSIADVLNSLGCLPLPKDDFSHATSNEAKLQHPRILTHVFSNGGAMQCAALGKLFATNRSGPSISPLAVSAIVLDSCPSGATFNSIRRAFTAAVPSPAVRYLAIVFSYGLHLFHSLFWVLSGKQIDRLEVLKRDLFNPHVLPWMDSKTPRLYIYSRGDAVIPWTQVEEHVNASKENGLNVHSELFQDSQHVAHMRANPERYWRAVIDVWERAFTRSIEN</sequence>
<proteinExistence type="predicted"/>
<reference evidence="1" key="1">
    <citation type="journal article" date="2021" name="New Phytol.">
        <title>Evolutionary innovations through gain and loss of genes in the ectomycorrhizal Boletales.</title>
        <authorList>
            <person name="Wu G."/>
            <person name="Miyauchi S."/>
            <person name="Morin E."/>
            <person name="Kuo A."/>
            <person name="Drula E."/>
            <person name="Varga T."/>
            <person name="Kohler A."/>
            <person name="Feng B."/>
            <person name="Cao Y."/>
            <person name="Lipzen A."/>
            <person name="Daum C."/>
            <person name="Hundley H."/>
            <person name="Pangilinan J."/>
            <person name="Johnson J."/>
            <person name="Barry K."/>
            <person name="LaButti K."/>
            <person name="Ng V."/>
            <person name="Ahrendt S."/>
            <person name="Min B."/>
            <person name="Choi I.G."/>
            <person name="Park H."/>
            <person name="Plett J.M."/>
            <person name="Magnuson J."/>
            <person name="Spatafora J.W."/>
            <person name="Nagy L.G."/>
            <person name="Henrissat B."/>
            <person name="Grigoriev I.V."/>
            <person name="Yang Z.L."/>
            <person name="Xu J."/>
            <person name="Martin F.M."/>
        </authorList>
    </citation>
    <scope>NUCLEOTIDE SEQUENCE</scope>
    <source>
        <strain evidence="1">ATCC 28755</strain>
    </source>
</reference>
<comment type="caution">
    <text evidence="1">The sequence shown here is derived from an EMBL/GenBank/DDBJ whole genome shotgun (WGS) entry which is preliminary data.</text>
</comment>
<organism evidence="1 2">
    <name type="scientific">Hygrophoropsis aurantiaca</name>
    <dbReference type="NCBI Taxonomy" id="72124"/>
    <lineage>
        <taxon>Eukaryota</taxon>
        <taxon>Fungi</taxon>
        <taxon>Dikarya</taxon>
        <taxon>Basidiomycota</taxon>
        <taxon>Agaricomycotina</taxon>
        <taxon>Agaricomycetes</taxon>
        <taxon>Agaricomycetidae</taxon>
        <taxon>Boletales</taxon>
        <taxon>Coniophorineae</taxon>
        <taxon>Hygrophoropsidaceae</taxon>
        <taxon>Hygrophoropsis</taxon>
    </lineage>
</organism>
<protein>
    <submittedName>
        <fullName evidence="1">Uncharacterized protein</fullName>
    </submittedName>
</protein>